<dbReference type="EMBL" id="DF976999">
    <property type="protein sequence ID" value="GAQ24420.1"/>
    <property type="molecule type" value="Genomic_DNA"/>
</dbReference>
<dbReference type="AlphaFoldDB" id="A0A0U9HEW2"/>
<name>A0A0U9HEW2_9FIRM</name>
<dbReference type="Pfam" id="PF02566">
    <property type="entry name" value="OsmC"/>
    <property type="match status" value="1"/>
</dbReference>
<accession>A0A0U9HEW2</accession>
<dbReference type="Gene3D" id="3.30.300.20">
    <property type="match status" value="1"/>
</dbReference>
<evidence type="ECO:0000313" key="1">
    <source>
        <dbReference type="EMBL" id="GAQ24420.1"/>
    </source>
</evidence>
<dbReference type="STRING" id="224999.GCA_001485475_00402"/>
<proteinExistence type="predicted"/>
<evidence type="ECO:0000313" key="2">
    <source>
        <dbReference type="Proteomes" id="UP000062160"/>
    </source>
</evidence>
<sequence length="146" mass="15787">MAVNTVKAKADWKSGTLVECAARNFKVTVDEPISDGGTDTAMNPVELLLCALGGCMSIVASSFAPKFNVDLKGFSVELEGDIDPDGFTGKNPNVRKGFSEIRYKMHIVSDSPKENIDRLYKFIETHCPVKDTLAGVPVVGTYEVKA</sequence>
<gene>
    <name evidence="1" type="ORF">TSYNT_5247</name>
</gene>
<dbReference type="RefSeq" id="WP_059031490.1">
    <property type="nucleotide sequence ID" value="NZ_DF976999.1"/>
</dbReference>
<protein>
    <submittedName>
        <fullName evidence="1">Uncharacterized OsmC-related protein</fullName>
    </submittedName>
</protein>
<dbReference type="SUPFAM" id="SSF82784">
    <property type="entry name" value="OsmC-like"/>
    <property type="match status" value="1"/>
</dbReference>
<reference evidence="1" key="1">
    <citation type="journal article" date="2016" name="Genome Announc.">
        <title>Draft Genome Sequence of the Syntrophic Lactate-Degrading Bacterium Tepidanaerobacter syntrophicus JLT.</title>
        <authorList>
            <person name="Matsuura N."/>
            <person name="Ohashi A."/>
            <person name="Tourlousse D.M."/>
            <person name="Sekiguchi Y."/>
        </authorList>
    </citation>
    <scope>NUCLEOTIDE SEQUENCE [LARGE SCALE GENOMIC DNA]</scope>
    <source>
        <strain evidence="1">JL</strain>
    </source>
</reference>
<dbReference type="InterPro" id="IPR036102">
    <property type="entry name" value="OsmC/Ohrsf"/>
</dbReference>
<dbReference type="InterPro" id="IPR003718">
    <property type="entry name" value="OsmC/Ohr_fam"/>
</dbReference>
<dbReference type="InterPro" id="IPR052924">
    <property type="entry name" value="OsmC/Ohr_hydroprdx_reductase"/>
</dbReference>
<keyword evidence="2" id="KW-1185">Reference proteome</keyword>
<dbReference type="OrthoDB" id="1433018at2"/>
<organism evidence="1">
    <name type="scientific">Tepidanaerobacter syntrophicus</name>
    <dbReference type="NCBI Taxonomy" id="224999"/>
    <lineage>
        <taxon>Bacteria</taxon>
        <taxon>Bacillati</taxon>
        <taxon>Bacillota</taxon>
        <taxon>Clostridia</taxon>
        <taxon>Thermosediminibacterales</taxon>
        <taxon>Tepidanaerobacteraceae</taxon>
        <taxon>Tepidanaerobacter</taxon>
    </lineage>
</organism>
<dbReference type="PANTHER" id="PTHR35368:SF1">
    <property type="entry name" value="HYDROPEROXIDE REDUCTASE"/>
    <property type="match status" value="1"/>
</dbReference>
<dbReference type="PANTHER" id="PTHR35368">
    <property type="entry name" value="HYDROPEROXIDE REDUCTASE"/>
    <property type="match status" value="1"/>
</dbReference>
<dbReference type="Proteomes" id="UP000062160">
    <property type="component" value="Unassembled WGS sequence"/>
</dbReference>
<dbReference type="InterPro" id="IPR015946">
    <property type="entry name" value="KH_dom-like_a/b"/>
</dbReference>